<keyword evidence="3" id="KW-1003">Cell membrane</keyword>
<evidence type="ECO:0000256" key="6">
    <source>
        <dbReference type="ARBA" id="ARBA00023136"/>
    </source>
</evidence>
<accession>A0A1E4R4F3</accession>
<keyword evidence="6 7" id="KW-0472">Membrane</keyword>
<dbReference type="PANTHER" id="PTHR40074">
    <property type="entry name" value="O-ACETYLTRANSFERASE WECH"/>
    <property type="match status" value="1"/>
</dbReference>
<feature type="transmembrane region" description="Helical" evidence="7">
    <location>
        <begin position="278"/>
        <end position="298"/>
    </location>
</feature>
<dbReference type="GO" id="GO:0016413">
    <property type="term" value="F:O-acetyltransferase activity"/>
    <property type="evidence" value="ECO:0007669"/>
    <property type="project" value="TreeGrafter"/>
</dbReference>
<dbReference type="GO" id="GO:0005886">
    <property type="term" value="C:plasma membrane"/>
    <property type="evidence" value="ECO:0007669"/>
    <property type="project" value="UniProtKB-SubCell"/>
</dbReference>
<dbReference type="Pfam" id="PF01757">
    <property type="entry name" value="Acyl_transf_3"/>
    <property type="match status" value="1"/>
</dbReference>
<evidence type="ECO:0000256" key="2">
    <source>
        <dbReference type="ARBA" id="ARBA00007400"/>
    </source>
</evidence>
<feature type="transmembrane region" description="Helical" evidence="7">
    <location>
        <begin position="20"/>
        <end position="44"/>
    </location>
</feature>
<comment type="subcellular location">
    <subcellularLocation>
        <location evidence="1">Cell membrane</location>
        <topology evidence="1">Multi-pass membrane protein</topology>
    </subcellularLocation>
</comment>
<evidence type="ECO:0000256" key="1">
    <source>
        <dbReference type="ARBA" id="ARBA00004651"/>
    </source>
</evidence>
<evidence type="ECO:0000313" key="9">
    <source>
        <dbReference type="EMBL" id="ODV55335.1"/>
    </source>
</evidence>
<evidence type="ECO:0000259" key="8">
    <source>
        <dbReference type="Pfam" id="PF01757"/>
    </source>
</evidence>
<name>A0A1E4R4F3_9BACI</name>
<evidence type="ECO:0000313" key="10">
    <source>
        <dbReference type="Proteomes" id="UP000094784"/>
    </source>
</evidence>
<dbReference type="Proteomes" id="UP000094784">
    <property type="component" value="Unassembled WGS sequence"/>
</dbReference>
<evidence type="ECO:0000256" key="7">
    <source>
        <dbReference type="SAM" id="Phobius"/>
    </source>
</evidence>
<dbReference type="OrthoDB" id="65129at2"/>
<feature type="transmembrane region" description="Helical" evidence="7">
    <location>
        <begin position="182"/>
        <end position="201"/>
    </location>
</feature>
<feature type="transmembrane region" description="Helical" evidence="7">
    <location>
        <begin position="310"/>
        <end position="335"/>
    </location>
</feature>
<comment type="caution">
    <text evidence="9">The sequence shown here is derived from an EMBL/GenBank/DDBJ whole genome shotgun (WGS) entry which is preliminary data.</text>
</comment>
<comment type="similarity">
    <text evidence="2">Belongs to the acyltransferase 3 family.</text>
</comment>
<protein>
    <submittedName>
        <fullName evidence="9">Biofilm PIA synthesis protein icaC</fullName>
    </submittedName>
</protein>
<feature type="transmembrane region" description="Helical" evidence="7">
    <location>
        <begin position="248"/>
        <end position="266"/>
    </location>
</feature>
<feature type="transmembrane region" description="Helical" evidence="7">
    <location>
        <begin position="84"/>
        <end position="107"/>
    </location>
</feature>
<organism evidence="9 10">
    <name type="scientific">Lysinibacillus fusiformis</name>
    <dbReference type="NCBI Taxonomy" id="28031"/>
    <lineage>
        <taxon>Bacteria</taxon>
        <taxon>Bacillati</taxon>
        <taxon>Bacillota</taxon>
        <taxon>Bacilli</taxon>
        <taxon>Bacillales</taxon>
        <taxon>Bacillaceae</taxon>
        <taxon>Lysinibacillus</taxon>
    </lineage>
</organism>
<keyword evidence="5 7" id="KW-1133">Transmembrane helix</keyword>
<dbReference type="AlphaFoldDB" id="A0A1E4R4F3"/>
<feature type="domain" description="Acyltransferase 3" evidence="8">
    <location>
        <begin position="15"/>
        <end position="322"/>
    </location>
</feature>
<feature type="transmembrane region" description="Helical" evidence="7">
    <location>
        <begin position="50"/>
        <end position="72"/>
    </location>
</feature>
<reference evidence="9 10" key="1">
    <citation type="submission" date="2016-09" db="EMBL/GenBank/DDBJ databases">
        <title>Draft genome sequence of the soil isolate, Lysinibacillus fusiformis M5, a potential hypoxanthine producer.</title>
        <authorList>
            <person name="Gallegos-Monterrosa R."/>
            <person name="Maroti G."/>
            <person name="Balint B."/>
            <person name="Kovacs A.T."/>
        </authorList>
    </citation>
    <scope>NUCLEOTIDE SEQUENCE [LARGE SCALE GENOMIC DNA]</scope>
    <source>
        <strain evidence="9 10">M5</strain>
    </source>
</reference>
<gene>
    <name evidence="9" type="ORF">BG258_05210</name>
</gene>
<sequence>MPANLLKSRVIEMVYEWNALRAIACLSIVLLHATTNIEIINGFIDQPFYQFFRLLLCAATPIFILLSILILANRYQHQLPTHFLWHRFQFIVMPFIAAGILYAANAAFHYHENFWDALYRHIILGDFSGWFVMTIFQLYILFFIVKKYQLSSTWFTPIMFLLGILYMTLAKLNIDYFVENDHFMRLLFVGWLPYFVFAYFIGRHYERFTYYVVKYKFFTVLSVILATVIIYINYYLGDQQITSRRMDMMLFVLAMTIFILAFAQILPKLSFLHSISRYSFGIFLIHWLIQEYLAPYSALLPTTSLQVISLFLATLLVCMLLIKIISFLPFSAYLIGKSHQKKPIRN</sequence>
<evidence type="ECO:0000256" key="3">
    <source>
        <dbReference type="ARBA" id="ARBA00022475"/>
    </source>
</evidence>
<dbReference type="GO" id="GO:0009246">
    <property type="term" value="P:enterobacterial common antigen biosynthetic process"/>
    <property type="evidence" value="ECO:0007669"/>
    <property type="project" value="TreeGrafter"/>
</dbReference>
<dbReference type="EMBL" id="MECQ01000001">
    <property type="protein sequence ID" value="ODV55335.1"/>
    <property type="molecule type" value="Genomic_DNA"/>
</dbReference>
<feature type="transmembrane region" description="Helical" evidence="7">
    <location>
        <begin position="213"/>
        <end position="236"/>
    </location>
</feature>
<feature type="transmembrane region" description="Helical" evidence="7">
    <location>
        <begin position="127"/>
        <end position="145"/>
    </location>
</feature>
<feature type="transmembrane region" description="Helical" evidence="7">
    <location>
        <begin position="152"/>
        <end position="170"/>
    </location>
</feature>
<proteinExistence type="inferred from homology"/>
<evidence type="ECO:0000256" key="5">
    <source>
        <dbReference type="ARBA" id="ARBA00022989"/>
    </source>
</evidence>
<evidence type="ECO:0000256" key="4">
    <source>
        <dbReference type="ARBA" id="ARBA00022692"/>
    </source>
</evidence>
<dbReference type="PANTHER" id="PTHR40074:SF2">
    <property type="entry name" value="O-ACETYLTRANSFERASE WECH"/>
    <property type="match status" value="1"/>
</dbReference>
<keyword evidence="4 7" id="KW-0812">Transmembrane</keyword>
<dbReference type="InterPro" id="IPR002656">
    <property type="entry name" value="Acyl_transf_3_dom"/>
</dbReference>